<dbReference type="OrthoDB" id="952271at2759"/>
<feature type="domain" description="Peptidase M16 N-terminal" evidence="7">
    <location>
        <begin position="33"/>
        <end position="170"/>
    </location>
</feature>
<dbReference type="Proteomes" id="UP000230750">
    <property type="component" value="Unassembled WGS sequence"/>
</dbReference>
<comment type="caution">
    <text evidence="9">The sequence shown here is derived from an EMBL/GenBank/DDBJ whole genome shotgun (WGS) entry which is preliminary data.</text>
</comment>
<keyword evidence="5" id="KW-0862">Zinc</keyword>
<keyword evidence="2" id="KW-0645">Protease</keyword>
<dbReference type="Gene3D" id="3.30.830.10">
    <property type="entry name" value="Metalloenzyme, LuxS/M16 peptidase-like"/>
    <property type="match status" value="2"/>
</dbReference>
<accession>A0A2G8KJ88</accession>
<evidence type="ECO:0000259" key="7">
    <source>
        <dbReference type="Pfam" id="PF00675"/>
    </source>
</evidence>
<keyword evidence="6" id="KW-0482">Metalloprotease</keyword>
<dbReference type="InterPro" id="IPR050626">
    <property type="entry name" value="Peptidase_M16"/>
</dbReference>
<evidence type="ECO:0000256" key="5">
    <source>
        <dbReference type="ARBA" id="ARBA00022833"/>
    </source>
</evidence>
<dbReference type="GO" id="GO:0046872">
    <property type="term" value="F:metal ion binding"/>
    <property type="evidence" value="ECO:0007669"/>
    <property type="project" value="UniProtKB-KW"/>
</dbReference>
<dbReference type="InterPro" id="IPR011249">
    <property type="entry name" value="Metalloenz_LuxS/M16"/>
</dbReference>
<dbReference type="PANTHER" id="PTHR43690:SF18">
    <property type="entry name" value="INSULIN-DEGRADING ENZYME-RELATED"/>
    <property type="match status" value="1"/>
</dbReference>
<dbReference type="GO" id="GO:0043171">
    <property type="term" value="P:peptide catabolic process"/>
    <property type="evidence" value="ECO:0007669"/>
    <property type="project" value="TreeGrafter"/>
</dbReference>
<dbReference type="PANTHER" id="PTHR43690">
    <property type="entry name" value="NARDILYSIN"/>
    <property type="match status" value="1"/>
</dbReference>
<protein>
    <submittedName>
        <fullName evidence="9">Putative insulin-degrading enzyme</fullName>
    </submittedName>
</protein>
<evidence type="ECO:0000256" key="1">
    <source>
        <dbReference type="ARBA" id="ARBA00007261"/>
    </source>
</evidence>
<reference evidence="9 10" key="1">
    <citation type="journal article" date="2017" name="PLoS Biol.">
        <title>The sea cucumber genome provides insights into morphological evolution and visceral regeneration.</title>
        <authorList>
            <person name="Zhang X."/>
            <person name="Sun L."/>
            <person name="Yuan J."/>
            <person name="Sun Y."/>
            <person name="Gao Y."/>
            <person name="Zhang L."/>
            <person name="Li S."/>
            <person name="Dai H."/>
            <person name="Hamel J.F."/>
            <person name="Liu C."/>
            <person name="Yu Y."/>
            <person name="Liu S."/>
            <person name="Lin W."/>
            <person name="Guo K."/>
            <person name="Jin S."/>
            <person name="Xu P."/>
            <person name="Storey K.B."/>
            <person name="Huan P."/>
            <person name="Zhang T."/>
            <person name="Zhou Y."/>
            <person name="Zhang J."/>
            <person name="Lin C."/>
            <person name="Li X."/>
            <person name="Xing L."/>
            <person name="Huo D."/>
            <person name="Sun M."/>
            <person name="Wang L."/>
            <person name="Mercier A."/>
            <person name="Li F."/>
            <person name="Yang H."/>
            <person name="Xiang J."/>
        </authorList>
    </citation>
    <scope>NUCLEOTIDE SEQUENCE [LARGE SCALE GENOMIC DNA]</scope>
    <source>
        <strain evidence="9">Shaxun</strain>
        <tissue evidence="9">Muscle</tissue>
    </source>
</reference>
<keyword evidence="10" id="KW-1185">Reference proteome</keyword>
<dbReference type="FunFam" id="3.30.830.10:FF:000004">
    <property type="entry name" value="Putative insulin-degrading enzyme"/>
    <property type="match status" value="1"/>
</dbReference>
<evidence type="ECO:0000256" key="4">
    <source>
        <dbReference type="ARBA" id="ARBA00022801"/>
    </source>
</evidence>
<dbReference type="Pfam" id="PF05193">
    <property type="entry name" value="Peptidase_M16_C"/>
    <property type="match status" value="1"/>
</dbReference>
<dbReference type="AlphaFoldDB" id="A0A2G8KJ88"/>
<dbReference type="PROSITE" id="PS00143">
    <property type="entry name" value="INSULINASE"/>
    <property type="match status" value="1"/>
</dbReference>
<evidence type="ECO:0000259" key="8">
    <source>
        <dbReference type="Pfam" id="PF05193"/>
    </source>
</evidence>
<sequence>MSSPSIRTAQDDIIKSAEDKRSYRGLELNNGMKILLVSDPTTEKAAAAMDVHIGAMSDPWELPGLAHFLEHMLFLGTEKYPSENEYTQFLSQHGGGSNAFTSAEHTTFYFDVAHEHLEGALDRFGQFFLCPLFNKSAQEREVNAVDSENKKNLNNDSWRLLQLEKSTADPSHPFSKFSTGNKETLETIPSSKGLDVREALLKFHSDYYSSNIMALAVVGRESLKELADMVVDLFSAVKNKDVVIPEWLEHPFAKEKLMLRADVVPVKNVRQLNLTFPLPDLQEYYRSEPTHYLGHLVGHESEGSLLSELKAKGWVNTLCGGAKLGAKGFSFFIINVDLSEEGLSE</sequence>
<dbReference type="Pfam" id="PF00675">
    <property type="entry name" value="Peptidase_M16"/>
    <property type="match status" value="1"/>
</dbReference>
<dbReference type="InterPro" id="IPR011765">
    <property type="entry name" value="Pept_M16_N"/>
</dbReference>
<dbReference type="EMBL" id="MRZV01000541">
    <property type="protein sequence ID" value="PIK48069.1"/>
    <property type="molecule type" value="Genomic_DNA"/>
</dbReference>
<proteinExistence type="inferred from homology"/>
<dbReference type="GO" id="GO:0051603">
    <property type="term" value="P:proteolysis involved in protein catabolic process"/>
    <property type="evidence" value="ECO:0007669"/>
    <property type="project" value="TreeGrafter"/>
</dbReference>
<comment type="similarity">
    <text evidence="1">Belongs to the peptidase M16 family.</text>
</comment>
<keyword evidence="4" id="KW-0378">Hydrolase</keyword>
<dbReference type="InterPro" id="IPR001431">
    <property type="entry name" value="Pept_M16_Zn_BS"/>
</dbReference>
<dbReference type="InterPro" id="IPR007863">
    <property type="entry name" value="Peptidase_M16_C"/>
</dbReference>
<dbReference type="STRING" id="307972.A0A2G8KJ88"/>
<name>A0A2G8KJ88_STIJA</name>
<evidence type="ECO:0000313" key="9">
    <source>
        <dbReference type="EMBL" id="PIK48069.1"/>
    </source>
</evidence>
<evidence type="ECO:0000256" key="2">
    <source>
        <dbReference type="ARBA" id="ARBA00022670"/>
    </source>
</evidence>
<evidence type="ECO:0000256" key="6">
    <source>
        <dbReference type="ARBA" id="ARBA00023049"/>
    </source>
</evidence>
<dbReference type="GO" id="GO:0005829">
    <property type="term" value="C:cytosol"/>
    <property type="evidence" value="ECO:0007669"/>
    <property type="project" value="TreeGrafter"/>
</dbReference>
<evidence type="ECO:0000313" key="10">
    <source>
        <dbReference type="Proteomes" id="UP000230750"/>
    </source>
</evidence>
<organism evidence="9 10">
    <name type="scientific">Stichopus japonicus</name>
    <name type="common">Sea cucumber</name>
    <dbReference type="NCBI Taxonomy" id="307972"/>
    <lineage>
        <taxon>Eukaryota</taxon>
        <taxon>Metazoa</taxon>
        <taxon>Echinodermata</taxon>
        <taxon>Eleutherozoa</taxon>
        <taxon>Echinozoa</taxon>
        <taxon>Holothuroidea</taxon>
        <taxon>Aspidochirotacea</taxon>
        <taxon>Aspidochirotida</taxon>
        <taxon>Stichopodidae</taxon>
        <taxon>Apostichopus</taxon>
    </lineage>
</organism>
<dbReference type="GO" id="GO:0005739">
    <property type="term" value="C:mitochondrion"/>
    <property type="evidence" value="ECO:0007669"/>
    <property type="project" value="TreeGrafter"/>
</dbReference>
<gene>
    <name evidence="9" type="ORF">BSL78_15039</name>
</gene>
<keyword evidence="3" id="KW-0479">Metal-binding</keyword>
<dbReference type="GO" id="GO:0005782">
    <property type="term" value="C:peroxisomal matrix"/>
    <property type="evidence" value="ECO:0007669"/>
    <property type="project" value="TreeGrafter"/>
</dbReference>
<evidence type="ECO:0000256" key="3">
    <source>
        <dbReference type="ARBA" id="ARBA00022723"/>
    </source>
</evidence>
<feature type="domain" description="Peptidase M16 C-terminal" evidence="8">
    <location>
        <begin position="197"/>
        <end position="341"/>
    </location>
</feature>
<dbReference type="GO" id="GO:0004222">
    <property type="term" value="F:metalloendopeptidase activity"/>
    <property type="evidence" value="ECO:0007669"/>
    <property type="project" value="InterPro"/>
</dbReference>
<dbReference type="SUPFAM" id="SSF63411">
    <property type="entry name" value="LuxS/MPP-like metallohydrolase"/>
    <property type="match status" value="2"/>
</dbReference>